<evidence type="ECO:0000259" key="1">
    <source>
        <dbReference type="Pfam" id="PF24623"/>
    </source>
</evidence>
<reference evidence="2" key="2">
    <citation type="submission" date="2020-09" db="EMBL/GenBank/DDBJ databases">
        <authorList>
            <person name="Sun Q."/>
            <person name="Ohkuma M."/>
        </authorList>
    </citation>
    <scope>NUCLEOTIDE SEQUENCE</scope>
    <source>
        <strain evidence="2">JCM 4714</strain>
    </source>
</reference>
<gene>
    <name evidence="2" type="ORF">GCM10010339_82430</name>
</gene>
<sequence length="192" mass="20958">MTQADQWEQQRPQTGSGELGLRVRAWYRNVACPNCGAAVGRACRTAAGNSTDHHRARRDAAGPLPYQQWREEGVIPPELPAILKDSYAARLQFNIDQPLGDTVAIVRHVLANQLGLVDESSLDRLDDAARALVHARGPVGSADLVTVLATQVARLARHIAGPYDPDAVFTGLIREQVDRARQLQKARKGVSE</sequence>
<dbReference type="InterPro" id="IPR056911">
    <property type="entry name" value="Phage_Znf_bind_put"/>
</dbReference>
<feature type="domain" description="DNA-binding phage zinc finger" evidence="1">
    <location>
        <begin position="22"/>
        <end position="71"/>
    </location>
</feature>
<dbReference type="Proteomes" id="UP000655443">
    <property type="component" value="Unassembled WGS sequence"/>
</dbReference>
<accession>A0A918YSU5</accession>
<dbReference type="Pfam" id="PF24623">
    <property type="entry name" value="Phage_zn_bind_8"/>
    <property type="match status" value="1"/>
</dbReference>
<evidence type="ECO:0000313" key="2">
    <source>
        <dbReference type="EMBL" id="GHE13840.1"/>
    </source>
</evidence>
<dbReference type="AlphaFoldDB" id="A0A918YSU5"/>
<reference evidence="2" key="1">
    <citation type="journal article" date="2014" name="Int. J. Syst. Evol. Microbiol.">
        <title>Complete genome sequence of Corynebacterium casei LMG S-19264T (=DSM 44701T), isolated from a smear-ripened cheese.</title>
        <authorList>
            <consortium name="US DOE Joint Genome Institute (JGI-PGF)"/>
            <person name="Walter F."/>
            <person name="Albersmeier A."/>
            <person name="Kalinowski J."/>
            <person name="Ruckert C."/>
        </authorList>
    </citation>
    <scope>NUCLEOTIDE SEQUENCE</scope>
    <source>
        <strain evidence="2">JCM 4714</strain>
    </source>
</reference>
<evidence type="ECO:0000313" key="3">
    <source>
        <dbReference type="Proteomes" id="UP000655443"/>
    </source>
</evidence>
<keyword evidence="3" id="KW-1185">Reference proteome</keyword>
<proteinExistence type="predicted"/>
<dbReference type="RefSeq" id="WP_189958701.1">
    <property type="nucleotide sequence ID" value="NZ_BMVG01000044.1"/>
</dbReference>
<organism evidence="2 3">
    <name type="scientific">Streptomyces alanosinicus</name>
    <dbReference type="NCBI Taxonomy" id="68171"/>
    <lineage>
        <taxon>Bacteria</taxon>
        <taxon>Bacillati</taxon>
        <taxon>Actinomycetota</taxon>
        <taxon>Actinomycetes</taxon>
        <taxon>Kitasatosporales</taxon>
        <taxon>Streptomycetaceae</taxon>
        <taxon>Streptomyces</taxon>
    </lineage>
</organism>
<name>A0A918YSU5_9ACTN</name>
<comment type="caution">
    <text evidence="2">The sequence shown here is derived from an EMBL/GenBank/DDBJ whole genome shotgun (WGS) entry which is preliminary data.</text>
</comment>
<dbReference type="EMBL" id="BMVG01000044">
    <property type="protein sequence ID" value="GHE13840.1"/>
    <property type="molecule type" value="Genomic_DNA"/>
</dbReference>
<protein>
    <recommendedName>
        <fullName evidence="1">DNA-binding phage zinc finger domain-containing protein</fullName>
    </recommendedName>
</protein>